<evidence type="ECO:0008006" key="4">
    <source>
        <dbReference type="Google" id="ProtNLM"/>
    </source>
</evidence>
<dbReference type="OrthoDB" id="2451965at2"/>
<sequence>MRLKLLLPVAIICALILGFSYYAWTSRVEQGAAQQVIKSGSGEASSNDDVQDEQEGEQEDVSARSDLSAGQLEELTANLPKSAAAMLADRLDNGEQAQLLVIGSSSFDAPASQFTSEVQQAYGGFIEPDVYTFDGTSEQFIESELDAVDWKKGYDLVVYEPFTLNNNGQVIIEEEHQDILTVKNRAEEEVDDAAFFITPPQAIHNPNYYLTQINALQKFADDQKIAYIDHWEEWPDAGKDEILEYVDADYKLTEKGIDTWSGALINYFTGK</sequence>
<proteinExistence type="predicted"/>
<protein>
    <recommendedName>
        <fullName evidence="4">SGNH/GDSL hydrolase family protein</fullName>
    </recommendedName>
</protein>
<evidence type="ECO:0000313" key="2">
    <source>
        <dbReference type="EMBL" id="SIT73717.1"/>
    </source>
</evidence>
<dbReference type="RefSeq" id="WP_144264293.1">
    <property type="nucleotide sequence ID" value="NZ_FTPL01000001.1"/>
</dbReference>
<gene>
    <name evidence="2" type="ORF">SAMN05428946_1014</name>
</gene>
<keyword evidence="3" id="KW-1185">Reference proteome</keyword>
<evidence type="ECO:0000313" key="3">
    <source>
        <dbReference type="Proteomes" id="UP000187550"/>
    </source>
</evidence>
<accession>A0A1U7PL34</accession>
<feature type="compositionally biased region" description="Acidic residues" evidence="1">
    <location>
        <begin position="49"/>
        <end position="60"/>
    </location>
</feature>
<dbReference type="AlphaFoldDB" id="A0A1U7PL34"/>
<organism evidence="2 3">
    <name type="scientific">Edaphobacillus lindanitolerans</name>
    <dbReference type="NCBI Taxonomy" id="550447"/>
    <lineage>
        <taxon>Bacteria</taxon>
        <taxon>Bacillati</taxon>
        <taxon>Bacillota</taxon>
        <taxon>Bacilli</taxon>
        <taxon>Bacillales</taxon>
        <taxon>Bacillaceae</taxon>
        <taxon>Edaphobacillus</taxon>
    </lineage>
</organism>
<feature type="region of interest" description="Disordered" evidence="1">
    <location>
        <begin position="39"/>
        <end position="67"/>
    </location>
</feature>
<dbReference type="STRING" id="550447.SAMN05428946_1014"/>
<evidence type="ECO:0000256" key="1">
    <source>
        <dbReference type="SAM" id="MobiDB-lite"/>
    </source>
</evidence>
<reference evidence="3" key="1">
    <citation type="submission" date="2017-01" db="EMBL/GenBank/DDBJ databases">
        <authorList>
            <person name="Varghese N."/>
            <person name="Submissions S."/>
        </authorList>
    </citation>
    <scope>NUCLEOTIDE SEQUENCE [LARGE SCALE GENOMIC DNA]</scope>
    <source>
        <strain evidence="3">MNA4</strain>
    </source>
</reference>
<name>A0A1U7PL34_9BACI</name>
<dbReference type="Proteomes" id="UP000187550">
    <property type="component" value="Unassembled WGS sequence"/>
</dbReference>
<dbReference type="EMBL" id="FTPL01000001">
    <property type="protein sequence ID" value="SIT73717.1"/>
    <property type="molecule type" value="Genomic_DNA"/>
</dbReference>